<evidence type="ECO:0000256" key="3">
    <source>
        <dbReference type="ARBA" id="ARBA00022490"/>
    </source>
</evidence>
<dbReference type="SUPFAM" id="SSF46600">
    <property type="entry name" value="C-terminal UvrC-binding domain of UvrB"/>
    <property type="match status" value="1"/>
</dbReference>
<dbReference type="CDD" id="cd17916">
    <property type="entry name" value="DEXHc_UvrB"/>
    <property type="match status" value="1"/>
</dbReference>
<organism evidence="17 18">
    <name type="scientific">Candidatus Dojkabacteria bacterium</name>
    <dbReference type="NCBI Taxonomy" id="2099670"/>
    <lineage>
        <taxon>Bacteria</taxon>
        <taxon>Candidatus Dojkabacteria</taxon>
    </lineage>
</organism>
<evidence type="ECO:0000256" key="1">
    <source>
        <dbReference type="ARBA" id="ARBA00004496"/>
    </source>
</evidence>
<dbReference type="InterPro" id="IPR014001">
    <property type="entry name" value="Helicase_ATP-bd"/>
</dbReference>
<dbReference type="Pfam" id="PF02151">
    <property type="entry name" value="UVR"/>
    <property type="match status" value="1"/>
</dbReference>
<name>A0A832Q7Y6_9BACT</name>
<comment type="domain">
    <text evidence="12">The beta-hairpin motif is involved in DNA binding.</text>
</comment>
<dbReference type="SMART" id="SM00490">
    <property type="entry name" value="HELICc"/>
    <property type="match status" value="1"/>
</dbReference>
<sequence>MEKFNLVAKYKVSEDQKKAMNQIVERFKEKKKGNKQTLLGVTGSGKTFVMANIINELNKPTLVLSHNKTLAAQLYEEFKEFFPENSVRYFVSYYDYYQPEAYIPAKDLYIEKESQTNKEIENLRFAAMNSALTRKDTVVVASVSCIYNIGQPENYENRAISFFLGQKVELSEVALELVEMRYERDTYSFTNGVFRITGDIIEIFPPYEDISVRIELFGNTVERITKVDPISKHVLSEEKEIIIFPATSLVFPKEVINDAILKIQKDLAQRAAFLRNIGKELEAYRLEQKTNYDIEMLQEVGYCKSMENYSIYFDGRKPGQPPYTLLDYFPDDYLLFIDESHITIPQVGGMYNGDKARKDNLIEYGFRLPTARDNRPLNFEEFRKKQGDTLYISATPADWEMQDSNMQITELLTRPTGLLDPLVVVKPTENQIDDVIAEIKECVKKKQRVLITTLTKRFAEDLTTYLKDIDIKVQYIHSDIETIERVDILRDLRLGEYDVVVGINLLREGIDLPEVSLVIILDADKEGFLRSKTSLVQTIGRAARHVDGKVIMYADEITESMKYAIDETKRRRKYQEEYNKKHNITPKSIVKEIRGRLVEKEEDTDVDLDIERMDIKQKKMLIKELNERMLIASDLLQFEKAAELRDRIRDINLSM</sequence>
<feature type="domain" description="Helicase C-terminal" evidence="16">
    <location>
        <begin position="431"/>
        <end position="593"/>
    </location>
</feature>
<comment type="function">
    <text evidence="12">The UvrABC repair system catalyzes the recognition and processing of DNA lesions. A damage recognition complex composed of 2 UvrA and 2 UvrB subunits scans DNA for abnormalities. Upon binding of the UvrA(2)B(2) complex to a putative damaged site, the DNA wraps around one UvrB monomer. DNA wrap is dependent on ATP binding by UvrB and probably causes local melting of the DNA helix, facilitating insertion of UvrB beta-hairpin between the DNA strands. Then UvrB probes one DNA strand for the presence of a lesion. If a lesion is found the UvrA subunits dissociate and the UvrB-DNA preincision complex is formed. This complex is subsequently bound by UvrC and the second UvrB is released. If no lesion is found, the DNA wraps around the other UvrB subunit that will check the other stand for damage.</text>
</comment>
<keyword evidence="8 12" id="KW-0267">Excision nuclease</keyword>
<keyword evidence="5 12" id="KW-0227">DNA damage</keyword>
<dbReference type="EMBL" id="DUTP01000003">
    <property type="protein sequence ID" value="HHX99419.1"/>
    <property type="molecule type" value="Genomic_DNA"/>
</dbReference>
<dbReference type="InterPro" id="IPR024759">
    <property type="entry name" value="UvrB_YAD/RRR_dom"/>
</dbReference>
<dbReference type="InterPro" id="IPR001943">
    <property type="entry name" value="UVR_dom"/>
</dbReference>
<dbReference type="GO" id="GO:0006289">
    <property type="term" value="P:nucleotide-excision repair"/>
    <property type="evidence" value="ECO:0007669"/>
    <property type="project" value="UniProtKB-UniRule"/>
</dbReference>
<dbReference type="SUPFAM" id="SSF52540">
    <property type="entry name" value="P-loop containing nucleoside triphosphate hydrolases"/>
    <property type="match status" value="2"/>
</dbReference>
<dbReference type="Pfam" id="PF00271">
    <property type="entry name" value="Helicase_C"/>
    <property type="match status" value="1"/>
</dbReference>
<dbReference type="InterPro" id="IPR004807">
    <property type="entry name" value="UvrB"/>
</dbReference>
<keyword evidence="12 13" id="KW-0742">SOS response</keyword>
<dbReference type="GO" id="GO:0003677">
    <property type="term" value="F:DNA binding"/>
    <property type="evidence" value="ECO:0007669"/>
    <property type="project" value="UniProtKB-UniRule"/>
</dbReference>
<evidence type="ECO:0000259" key="16">
    <source>
        <dbReference type="PROSITE" id="PS51194"/>
    </source>
</evidence>
<dbReference type="PANTHER" id="PTHR24029:SF0">
    <property type="entry name" value="UVRABC SYSTEM PROTEIN B"/>
    <property type="match status" value="1"/>
</dbReference>
<dbReference type="SMART" id="SM00487">
    <property type="entry name" value="DEXDc"/>
    <property type="match status" value="1"/>
</dbReference>
<proteinExistence type="inferred from homology"/>
<evidence type="ECO:0000313" key="17">
    <source>
        <dbReference type="EMBL" id="HHX99419.1"/>
    </source>
</evidence>
<dbReference type="Pfam" id="PF12344">
    <property type="entry name" value="UvrB"/>
    <property type="match status" value="1"/>
</dbReference>
<dbReference type="NCBIfam" id="TIGR00631">
    <property type="entry name" value="uvrb"/>
    <property type="match status" value="1"/>
</dbReference>
<keyword evidence="3 12" id="KW-0963">Cytoplasm</keyword>
<gene>
    <name evidence="12 17" type="primary">uvrB</name>
    <name evidence="17" type="ORF">GX533_01940</name>
</gene>
<comment type="subunit">
    <text evidence="10 12 13">Forms a heterotetramer with UvrA during the search for lesions. Interacts with UvrC in an incision complex.</text>
</comment>
<keyword evidence="9 12" id="KW-0234">DNA repair</keyword>
<dbReference type="InterPro" id="IPR036876">
    <property type="entry name" value="UVR_dom_sf"/>
</dbReference>
<comment type="subcellular location">
    <subcellularLocation>
        <location evidence="1 12 13">Cytoplasm</location>
    </subcellularLocation>
</comment>
<keyword evidence="6 12" id="KW-0228">DNA excision</keyword>
<accession>A0A832Q7Y6</accession>
<dbReference type="PROSITE" id="PS51194">
    <property type="entry name" value="HELICASE_CTER"/>
    <property type="match status" value="1"/>
</dbReference>
<evidence type="ECO:0000256" key="13">
    <source>
        <dbReference type="RuleBase" id="RU003587"/>
    </source>
</evidence>
<dbReference type="GO" id="GO:0005524">
    <property type="term" value="F:ATP binding"/>
    <property type="evidence" value="ECO:0007669"/>
    <property type="project" value="UniProtKB-UniRule"/>
</dbReference>
<evidence type="ECO:0000256" key="9">
    <source>
        <dbReference type="ARBA" id="ARBA00023204"/>
    </source>
</evidence>
<dbReference type="HAMAP" id="MF_00204">
    <property type="entry name" value="UvrB"/>
    <property type="match status" value="1"/>
</dbReference>
<dbReference type="GO" id="GO:0009380">
    <property type="term" value="C:excinuclease repair complex"/>
    <property type="evidence" value="ECO:0007669"/>
    <property type="project" value="InterPro"/>
</dbReference>
<evidence type="ECO:0000256" key="5">
    <source>
        <dbReference type="ARBA" id="ARBA00022763"/>
    </source>
</evidence>
<evidence type="ECO:0000256" key="4">
    <source>
        <dbReference type="ARBA" id="ARBA00022741"/>
    </source>
</evidence>
<dbReference type="GO" id="GO:0009381">
    <property type="term" value="F:excinuclease ABC activity"/>
    <property type="evidence" value="ECO:0007669"/>
    <property type="project" value="UniProtKB-UniRule"/>
</dbReference>
<dbReference type="InterPro" id="IPR027417">
    <property type="entry name" value="P-loop_NTPase"/>
</dbReference>
<evidence type="ECO:0000256" key="12">
    <source>
        <dbReference type="HAMAP-Rule" id="MF_00204"/>
    </source>
</evidence>
<feature type="binding site" evidence="12">
    <location>
        <begin position="40"/>
        <end position="47"/>
    </location>
    <ligand>
        <name>ATP</name>
        <dbReference type="ChEBI" id="CHEBI:30616"/>
    </ligand>
</feature>
<evidence type="ECO:0000256" key="7">
    <source>
        <dbReference type="ARBA" id="ARBA00022840"/>
    </source>
</evidence>
<dbReference type="GO" id="GO:0005737">
    <property type="term" value="C:cytoplasm"/>
    <property type="evidence" value="ECO:0007669"/>
    <property type="project" value="UniProtKB-SubCell"/>
</dbReference>
<keyword evidence="7 12" id="KW-0067">ATP-binding</keyword>
<dbReference type="InterPro" id="IPR001650">
    <property type="entry name" value="Helicase_C-like"/>
</dbReference>
<feature type="short sequence motif" description="Beta-hairpin" evidence="12">
    <location>
        <begin position="93"/>
        <end position="116"/>
    </location>
</feature>
<dbReference type="PROSITE" id="PS50151">
    <property type="entry name" value="UVR"/>
    <property type="match status" value="1"/>
</dbReference>
<dbReference type="PROSITE" id="PS51192">
    <property type="entry name" value="HELICASE_ATP_BIND_1"/>
    <property type="match status" value="1"/>
</dbReference>
<evidence type="ECO:0000256" key="6">
    <source>
        <dbReference type="ARBA" id="ARBA00022769"/>
    </source>
</evidence>
<dbReference type="AlphaFoldDB" id="A0A832Q7Y6"/>
<feature type="domain" description="UVR" evidence="14">
    <location>
        <begin position="619"/>
        <end position="654"/>
    </location>
</feature>
<reference evidence="17 18" key="1">
    <citation type="journal article" date="2020" name="Biotechnol. Biofuels">
        <title>New insights from the biogas microbiome by comprehensive genome-resolved metagenomics of nearly 1600 species originating from multiple anaerobic digesters.</title>
        <authorList>
            <person name="Campanaro S."/>
            <person name="Treu L."/>
            <person name="Rodriguez-R L.M."/>
            <person name="Kovalovszki A."/>
            <person name="Ziels R.M."/>
            <person name="Maus I."/>
            <person name="Zhu X."/>
            <person name="Kougias P.G."/>
            <person name="Basile A."/>
            <person name="Luo G."/>
            <person name="Schluter A."/>
            <person name="Konstantinidis K.T."/>
            <person name="Angelidaki I."/>
        </authorList>
    </citation>
    <scope>NUCLEOTIDE SEQUENCE [LARGE SCALE GENOMIC DNA]</scope>
    <source>
        <strain evidence="17">AS05jafATM_89</strain>
    </source>
</reference>
<keyword evidence="4 12" id="KW-0547">Nucleotide-binding</keyword>
<evidence type="ECO:0000313" key="18">
    <source>
        <dbReference type="Proteomes" id="UP000576550"/>
    </source>
</evidence>
<dbReference type="CDD" id="cd18790">
    <property type="entry name" value="SF2_C_UvrB"/>
    <property type="match status" value="1"/>
</dbReference>
<evidence type="ECO:0000256" key="11">
    <source>
        <dbReference type="ARBA" id="ARBA00029504"/>
    </source>
</evidence>
<protein>
    <recommendedName>
        <fullName evidence="11 12">UvrABC system protein B</fullName>
        <shortName evidence="12">Protein UvrB</shortName>
    </recommendedName>
    <alternativeName>
        <fullName evidence="12">Excinuclease ABC subunit B</fullName>
    </alternativeName>
</protein>
<dbReference type="NCBIfam" id="NF003673">
    <property type="entry name" value="PRK05298.1"/>
    <property type="match status" value="1"/>
</dbReference>
<evidence type="ECO:0000259" key="15">
    <source>
        <dbReference type="PROSITE" id="PS51192"/>
    </source>
</evidence>
<comment type="similarity">
    <text evidence="2 12 13">Belongs to the UvrB family.</text>
</comment>
<dbReference type="InterPro" id="IPR041471">
    <property type="entry name" value="UvrB_inter"/>
</dbReference>
<feature type="domain" description="Helicase ATP-binding" evidence="15">
    <location>
        <begin position="27"/>
        <end position="266"/>
    </location>
</feature>
<dbReference type="Gene3D" id="3.40.50.300">
    <property type="entry name" value="P-loop containing nucleotide triphosphate hydrolases"/>
    <property type="match status" value="3"/>
</dbReference>
<dbReference type="GO" id="GO:0009432">
    <property type="term" value="P:SOS response"/>
    <property type="evidence" value="ECO:0007669"/>
    <property type="project" value="UniProtKB-UniRule"/>
</dbReference>
<dbReference type="Pfam" id="PF04851">
    <property type="entry name" value="ResIII"/>
    <property type="match status" value="1"/>
</dbReference>
<dbReference type="Proteomes" id="UP000576550">
    <property type="component" value="Unassembled WGS sequence"/>
</dbReference>
<dbReference type="Gene3D" id="4.10.860.10">
    <property type="entry name" value="UVR domain"/>
    <property type="match status" value="1"/>
</dbReference>
<comment type="caution">
    <text evidence="17">The sequence shown here is derived from an EMBL/GenBank/DDBJ whole genome shotgun (WGS) entry which is preliminary data.</text>
</comment>
<dbReference type="PANTHER" id="PTHR24029">
    <property type="entry name" value="UVRABC SYSTEM PROTEIN B"/>
    <property type="match status" value="1"/>
</dbReference>
<evidence type="ECO:0000256" key="8">
    <source>
        <dbReference type="ARBA" id="ARBA00022881"/>
    </source>
</evidence>
<evidence type="ECO:0000256" key="10">
    <source>
        <dbReference type="ARBA" id="ARBA00026033"/>
    </source>
</evidence>
<evidence type="ECO:0000259" key="14">
    <source>
        <dbReference type="PROSITE" id="PS50151"/>
    </source>
</evidence>
<evidence type="ECO:0000256" key="2">
    <source>
        <dbReference type="ARBA" id="ARBA00008533"/>
    </source>
</evidence>
<dbReference type="GO" id="GO:0016887">
    <property type="term" value="F:ATP hydrolysis activity"/>
    <property type="evidence" value="ECO:0007669"/>
    <property type="project" value="InterPro"/>
</dbReference>
<dbReference type="InterPro" id="IPR006935">
    <property type="entry name" value="Helicase/UvrB_N"/>
</dbReference>
<dbReference type="Pfam" id="PF17757">
    <property type="entry name" value="UvrB_inter"/>
    <property type="match status" value="1"/>
</dbReference>